<dbReference type="RefSeq" id="WP_202240037.1">
    <property type="nucleotide sequence ID" value="NZ_AP018367.1"/>
</dbReference>
<protein>
    <submittedName>
        <fullName evidence="1">Uncharacterized protein</fullName>
    </submittedName>
</protein>
<keyword evidence="2" id="KW-1185">Reference proteome</keyword>
<dbReference type="EMBL" id="AP018367">
    <property type="protein sequence ID" value="BBG20790.1"/>
    <property type="molecule type" value="Genomic_DNA"/>
</dbReference>
<dbReference type="AlphaFoldDB" id="A0A7R6QI34"/>
<dbReference type="KEGG" id="arev:RVR_P2107"/>
<name>A0A7R6QI34_9ACTN</name>
<organism evidence="1 2">
    <name type="scientific">Actinacidiphila reveromycinica</name>
    <dbReference type="NCBI Taxonomy" id="659352"/>
    <lineage>
        <taxon>Bacteria</taxon>
        <taxon>Bacillati</taxon>
        <taxon>Actinomycetota</taxon>
        <taxon>Actinomycetes</taxon>
        <taxon>Kitasatosporales</taxon>
        <taxon>Streptomycetaceae</taxon>
        <taxon>Actinacidiphila</taxon>
    </lineage>
</organism>
<reference evidence="1 2" key="1">
    <citation type="journal article" date="2020" name="Sci. Rep.">
        <title>beta-carboline chemical signals induce reveromycin production through a LuxR family regulator in Streptomyces sp. SN-593.</title>
        <authorList>
            <person name="Panthee S."/>
            <person name="Kito N."/>
            <person name="Hayashi T."/>
            <person name="Shimizu T."/>
            <person name="Ishikawa J."/>
            <person name="Hamamoto H."/>
            <person name="Osada H."/>
            <person name="Takahashi S."/>
        </authorList>
    </citation>
    <scope>NUCLEOTIDE SEQUENCE [LARGE SCALE GENOMIC DNA]</scope>
    <source>
        <strain evidence="1 2">SN-593</strain>
        <plasmid evidence="1 2">pRVR2</plasmid>
    </source>
</reference>
<proteinExistence type="predicted"/>
<evidence type="ECO:0000313" key="1">
    <source>
        <dbReference type="EMBL" id="BBG20790.1"/>
    </source>
</evidence>
<evidence type="ECO:0000313" key="2">
    <source>
        <dbReference type="Proteomes" id="UP000595703"/>
    </source>
</evidence>
<gene>
    <name evidence="1" type="ORF">RVR_P2107</name>
</gene>
<sequence length="142" mass="15367">MTTVIDTQGHVLGIAAEGDTNDIIGSITETMRARMIMAEAGWGPIQSIELTPQITMHIGHSPLIFLFAPRNELAERLANSYGKTVSANGLAILTGPTLEQGQSMLMPSATLCEVYDRLAPIAQELSIELTHEMTDATEENKE</sequence>
<geneLocation type="plasmid" evidence="1 2">
    <name>pRVR2</name>
</geneLocation>
<keyword evidence="1" id="KW-0614">Plasmid</keyword>
<accession>A0A7R6QI34</accession>
<dbReference type="Proteomes" id="UP000595703">
    <property type="component" value="Plasmid pRVR2"/>
</dbReference>